<organism evidence="2 3">
    <name type="scientific">Nitrosospira multiformis</name>
    <dbReference type="NCBI Taxonomy" id="1231"/>
    <lineage>
        <taxon>Bacteria</taxon>
        <taxon>Pseudomonadati</taxon>
        <taxon>Pseudomonadota</taxon>
        <taxon>Betaproteobacteria</taxon>
        <taxon>Nitrosomonadales</taxon>
        <taxon>Nitrosomonadaceae</taxon>
        <taxon>Nitrosospira</taxon>
    </lineage>
</organism>
<feature type="coiled-coil region" evidence="1">
    <location>
        <begin position="57"/>
        <end position="98"/>
    </location>
</feature>
<protein>
    <submittedName>
        <fullName evidence="2">Uncharacterized protein</fullName>
    </submittedName>
</protein>
<evidence type="ECO:0000313" key="3">
    <source>
        <dbReference type="Proteomes" id="UP000244152"/>
    </source>
</evidence>
<sequence length="104" mass="11758">MKSLNLAALSIAVFIFALIAAEMIVPLDWKPSILLRQSTGEIPSNPKRTFMDEVGRMRQAKAEAAELHQQATDLAASVNRIENARVQLNDRIRQKVTELNRYRP</sequence>
<dbReference type="Proteomes" id="UP000244152">
    <property type="component" value="Unassembled WGS sequence"/>
</dbReference>
<name>A0A2T5IH52_9PROT</name>
<reference evidence="2 3" key="1">
    <citation type="submission" date="2018-04" db="EMBL/GenBank/DDBJ databases">
        <title>Active sludge and wastewater microbial communities from Klosterneuburg, Austria.</title>
        <authorList>
            <person name="Wagner M."/>
        </authorList>
    </citation>
    <scope>NUCLEOTIDE SEQUENCE [LARGE SCALE GENOMIC DNA]</scope>
    <source>
        <strain evidence="2 3">Nl12</strain>
    </source>
</reference>
<accession>A0A2T5IH52</accession>
<keyword evidence="1" id="KW-0175">Coiled coil</keyword>
<dbReference type="AlphaFoldDB" id="A0A2T5IH52"/>
<proteinExistence type="predicted"/>
<evidence type="ECO:0000313" key="2">
    <source>
        <dbReference type="EMBL" id="PTQ83148.1"/>
    </source>
</evidence>
<dbReference type="RefSeq" id="WP_107761201.1">
    <property type="nucleotide sequence ID" value="NZ_QAOK01000002.1"/>
</dbReference>
<dbReference type="EMBL" id="QAOK01000002">
    <property type="protein sequence ID" value="PTQ83148.1"/>
    <property type="molecule type" value="Genomic_DNA"/>
</dbReference>
<comment type="caution">
    <text evidence="2">The sequence shown here is derived from an EMBL/GenBank/DDBJ whole genome shotgun (WGS) entry which is preliminary data.</text>
</comment>
<gene>
    <name evidence="2" type="ORF">C8R21_102151</name>
</gene>
<evidence type="ECO:0000256" key="1">
    <source>
        <dbReference type="SAM" id="Coils"/>
    </source>
</evidence>